<protein>
    <submittedName>
        <fullName evidence="3">Prephenate dehydrogenase/arogenate dehydrogenase family protein</fullName>
    </submittedName>
</protein>
<dbReference type="InterPro" id="IPR050812">
    <property type="entry name" value="Preph/Arog_dehydrog"/>
</dbReference>
<gene>
    <name evidence="3" type="ORF">ACFO5W_01320</name>
</gene>
<name>A0ABV9BX96_9GAMM</name>
<evidence type="ECO:0000259" key="2">
    <source>
        <dbReference type="PROSITE" id="PS51176"/>
    </source>
</evidence>
<dbReference type="InterPro" id="IPR003099">
    <property type="entry name" value="Prephen_DH"/>
</dbReference>
<sequence>MSFALLGYGRFGQAFANLLRRAGHRLQVFDPAAEVPAPLAAASAAAAIAEASWVVLAMPVPRLESALRELRPLLHRGHIVIDVGSVKQHPCELMDELLGTAIPHLGTHPLFGPLSLARGERPLRTVICPSGQHPEAAMRARRLFEELGCEVITQDPATHDRAMAETHALAFFIAKAMVDLGIGEDLTVAPPSFLGLASMLSAVRGDAGHLFAAIQRENPYAADARARLLTQLEAIHRQLLAGGDGGALSIPDLSEDSDEPSRPA</sequence>
<evidence type="ECO:0000256" key="1">
    <source>
        <dbReference type="ARBA" id="ARBA00023002"/>
    </source>
</evidence>
<reference evidence="4" key="1">
    <citation type="journal article" date="2019" name="Int. J. Syst. Evol. Microbiol.">
        <title>The Global Catalogue of Microorganisms (GCM) 10K type strain sequencing project: providing services to taxonomists for standard genome sequencing and annotation.</title>
        <authorList>
            <consortium name="The Broad Institute Genomics Platform"/>
            <consortium name="The Broad Institute Genome Sequencing Center for Infectious Disease"/>
            <person name="Wu L."/>
            <person name="Ma J."/>
        </authorList>
    </citation>
    <scope>NUCLEOTIDE SEQUENCE [LARGE SCALE GENOMIC DNA]</scope>
    <source>
        <strain evidence="4">CCM 4481</strain>
    </source>
</reference>
<dbReference type="SUPFAM" id="SSF51735">
    <property type="entry name" value="NAD(P)-binding Rossmann-fold domains"/>
    <property type="match status" value="1"/>
</dbReference>
<dbReference type="Gene3D" id="3.40.50.720">
    <property type="entry name" value="NAD(P)-binding Rossmann-like Domain"/>
    <property type="match status" value="1"/>
</dbReference>
<accession>A0ABV9BX96</accession>
<comment type="caution">
    <text evidence="3">The sequence shown here is derived from an EMBL/GenBank/DDBJ whole genome shotgun (WGS) entry which is preliminary data.</text>
</comment>
<keyword evidence="1" id="KW-0560">Oxidoreductase</keyword>
<dbReference type="PANTHER" id="PTHR21363">
    <property type="entry name" value="PREPHENATE DEHYDROGENASE"/>
    <property type="match status" value="1"/>
</dbReference>
<keyword evidence="4" id="KW-1185">Reference proteome</keyword>
<dbReference type="PANTHER" id="PTHR21363:SF0">
    <property type="entry name" value="PREPHENATE DEHYDROGENASE [NADP(+)]"/>
    <property type="match status" value="1"/>
</dbReference>
<evidence type="ECO:0000313" key="3">
    <source>
        <dbReference type="EMBL" id="MFC4525262.1"/>
    </source>
</evidence>
<dbReference type="PROSITE" id="PS51176">
    <property type="entry name" value="PDH_ADH"/>
    <property type="match status" value="1"/>
</dbReference>
<organism evidence="3 4">
    <name type="scientific">Dyella halodurans</name>
    <dbReference type="NCBI Taxonomy" id="1920171"/>
    <lineage>
        <taxon>Bacteria</taxon>
        <taxon>Pseudomonadati</taxon>
        <taxon>Pseudomonadota</taxon>
        <taxon>Gammaproteobacteria</taxon>
        <taxon>Lysobacterales</taxon>
        <taxon>Rhodanobacteraceae</taxon>
        <taxon>Dyella</taxon>
    </lineage>
</organism>
<dbReference type="Proteomes" id="UP001595961">
    <property type="component" value="Unassembled WGS sequence"/>
</dbReference>
<proteinExistence type="predicted"/>
<feature type="domain" description="Prephenate/arogenate dehydrogenase" evidence="2">
    <location>
        <begin position="1"/>
        <end position="264"/>
    </location>
</feature>
<dbReference type="RefSeq" id="WP_266149824.1">
    <property type="nucleotide sequence ID" value="NZ_CP064028.1"/>
</dbReference>
<dbReference type="SUPFAM" id="SSF48179">
    <property type="entry name" value="6-phosphogluconate dehydrogenase C-terminal domain-like"/>
    <property type="match status" value="1"/>
</dbReference>
<dbReference type="InterPro" id="IPR046826">
    <property type="entry name" value="PDH_N"/>
</dbReference>
<dbReference type="InterPro" id="IPR008927">
    <property type="entry name" value="6-PGluconate_DH-like_C_sf"/>
</dbReference>
<dbReference type="Pfam" id="PF02153">
    <property type="entry name" value="PDH_N"/>
    <property type="match status" value="1"/>
</dbReference>
<dbReference type="EMBL" id="JBHSGA010000003">
    <property type="protein sequence ID" value="MFC4525262.1"/>
    <property type="molecule type" value="Genomic_DNA"/>
</dbReference>
<evidence type="ECO:0000313" key="4">
    <source>
        <dbReference type="Proteomes" id="UP001595961"/>
    </source>
</evidence>
<dbReference type="InterPro" id="IPR036291">
    <property type="entry name" value="NAD(P)-bd_dom_sf"/>
</dbReference>
<dbReference type="Gene3D" id="1.10.3660.10">
    <property type="entry name" value="6-phosphogluconate dehydrogenase C-terminal like domain"/>
    <property type="match status" value="1"/>
</dbReference>